<dbReference type="InterPro" id="IPR003018">
    <property type="entry name" value="GAF"/>
</dbReference>
<evidence type="ECO:0000256" key="6">
    <source>
        <dbReference type="ARBA" id="ARBA00022777"/>
    </source>
</evidence>
<dbReference type="InterPro" id="IPR003594">
    <property type="entry name" value="HATPase_dom"/>
</dbReference>
<dbReference type="OrthoDB" id="60033at2759"/>
<evidence type="ECO:0000313" key="14">
    <source>
        <dbReference type="EMBL" id="CDO57077.1"/>
    </source>
</evidence>
<dbReference type="EC" id="2.7.13.3" evidence="2"/>
<keyword evidence="4" id="KW-0808">Transferase</keyword>
<feature type="domain" description="Protein kinase" evidence="11">
    <location>
        <begin position="129"/>
        <end position="442"/>
    </location>
</feature>
<dbReference type="SUPFAM" id="SSF52540">
    <property type="entry name" value="P-loop containing nucleoside triphosphate hydrolases"/>
    <property type="match status" value="1"/>
</dbReference>
<evidence type="ECO:0000256" key="3">
    <source>
        <dbReference type="ARBA" id="ARBA00022553"/>
    </source>
</evidence>
<evidence type="ECO:0000256" key="9">
    <source>
        <dbReference type="PROSITE-ProRule" id="PRU00169"/>
    </source>
</evidence>
<evidence type="ECO:0000256" key="10">
    <source>
        <dbReference type="SAM" id="MobiDB-lite"/>
    </source>
</evidence>
<dbReference type="SUPFAM" id="SSF56112">
    <property type="entry name" value="Protein kinase-like (PK-like)"/>
    <property type="match status" value="1"/>
</dbReference>
<feature type="modified residue" description="4-aspartylphosphate" evidence="9">
    <location>
        <position position="2261"/>
    </location>
</feature>
<evidence type="ECO:0000259" key="11">
    <source>
        <dbReference type="PROSITE" id="PS50011"/>
    </source>
</evidence>
<feature type="compositionally biased region" description="Low complexity" evidence="10">
    <location>
        <begin position="73"/>
        <end position="87"/>
    </location>
</feature>
<evidence type="ECO:0000256" key="1">
    <source>
        <dbReference type="ARBA" id="ARBA00000085"/>
    </source>
</evidence>
<dbReference type="InterPro" id="IPR003661">
    <property type="entry name" value="HisK_dim/P_dom"/>
</dbReference>
<evidence type="ECO:0000259" key="13">
    <source>
        <dbReference type="PROSITE" id="PS50110"/>
    </source>
</evidence>
<keyword evidence="5" id="KW-0547">Nucleotide-binding</keyword>
<dbReference type="FunFam" id="3.30.565.10:FF:000010">
    <property type="entry name" value="Sensor histidine kinase RcsC"/>
    <property type="match status" value="1"/>
</dbReference>
<comment type="catalytic activity">
    <reaction evidence="1">
        <text>ATP + protein L-histidine = ADP + protein N-phospho-L-histidine.</text>
        <dbReference type="EC" id="2.7.13.3"/>
    </reaction>
</comment>
<feature type="domain" description="Histidine kinase" evidence="12">
    <location>
        <begin position="1821"/>
        <end position="2043"/>
    </location>
</feature>
<dbReference type="SMART" id="SM00065">
    <property type="entry name" value="GAF"/>
    <property type="match status" value="1"/>
</dbReference>
<dbReference type="InterPro" id="IPR004358">
    <property type="entry name" value="Sig_transdc_His_kin-like_C"/>
</dbReference>
<dbReference type="InterPro" id="IPR011009">
    <property type="entry name" value="Kinase-like_dom_sf"/>
</dbReference>
<dbReference type="Pfam" id="PF00512">
    <property type="entry name" value="HisKA"/>
    <property type="match status" value="1"/>
</dbReference>
<dbReference type="Gene3D" id="3.40.50.300">
    <property type="entry name" value="P-loop containing nucleotide triphosphate hydrolases"/>
    <property type="match status" value="1"/>
</dbReference>
<feature type="region of interest" description="Disordered" evidence="10">
    <location>
        <begin position="1"/>
        <end position="22"/>
    </location>
</feature>
<dbReference type="STRING" id="1173061.A0A0J9XI98"/>
<accession>A0A0J9XI98</accession>
<dbReference type="InterPro" id="IPR011006">
    <property type="entry name" value="CheY-like_superfamily"/>
</dbReference>
<dbReference type="InterPro" id="IPR027417">
    <property type="entry name" value="P-loop_NTPase"/>
</dbReference>
<dbReference type="Gene3D" id="1.10.510.10">
    <property type="entry name" value="Transferase(Phosphotransferase) domain 1"/>
    <property type="match status" value="1"/>
</dbReference>
<dbReference type="GO" id="GO:0000155">
    <property type="term" value="F:phosphorelay sensor kinase activity"/>
    <property type="evidence" value="ECO:0007669"/>
    <property type="project" value="InterPro"/>
</dbReference>
<dbReference type="Proteomes" id="UP000242525">
    <property type="component" value="Unassembled WGS sequence"/>
</dbReference>
<dbReference type="PANTHER" id="PTHR45339:SF5">
    <property type="entry name" value="HISTIDINE KINASE"/>
    <property type="match status" value="1"/>
</dbReference>
<dbReference type="PROSITE" id="PS50110">
    <property type="entry name" value="RESPONSE_REGULATORY"/>
    <property type="match status" value="1"/>
</dbReference>
<dbReference type="SMART" id="SM00220">
    <property type="entry name" value="S_TKc"/>
    <property type="match status" value="1"/>
</dbReference>
<dbReference type="PRINTS" id="PR00344">
    <property type="entry name" value="BCTRLSENSOR"/>
</dbReference>
<feature type="compositionally biased region" description="Low complexity" evidence="10">
    <location>
        <begin position="1546"/>
        <end position="1572"/>
    </location>
</feature>
<dbReference type="CDD" id="cd16922">
    <property type="entry name" value="HATPase_EvgS-ArcB-TorS-like"/>
    <property type="match status" value="1"/>
</dbReference>
<dbReference type="InterPro" id="IPR036890">
    <property type="entry name" value="HATPase_C_sf"/>
</dbReference>
<evidence type="ECO:0000256" key="2">
    <source>
        <dbReference type="ARBA" id="ARBA00012438"/>
    </source>
</evidence>
<dbReference type="InterPro" id="IPR005467">
    <property type="entry name" value="His_kinase_dom"/>
</dbReference>
<keyword evidence="15" id="KW-1185">Reference proteome</keyword>
<dbReference type="InterPro" id="IPR001789">
    <property type="entry name" value="Sig_transdc_resp-reg_receiver"/>
</dbReference>
<dbReference type="CDD" id="cd17546">
    <property type="entry name" value="REC_hyHK_CKI1_RcsC-like"/>
    <property type="match status" value="1"/>
</dbReference>
<dbReference type="InterPro" id="IPR041664">
    <property type="entry name" value="AAA_16"/>
</dbReference>
<evidence type="ECO:0000259" key="12">
    <source>
        <dbReference type="PROSITE" id="PS50109"/>
    </source>
</evidence>
<dbReference type="Gene3D" id="3.30.565.10">
    <property type="entry name" value="Histidine kinase-like ATPase, C-terminal domain"/>
    <property type="match status" value="1"/>
</dbReference>
<dbReference type="FunFam" id="1.10.287.130:FF:000002">
    <property type="entry name" value="Two-component osmosensing histidine kinase"/>
    <property type="match status" value="1"/>
</dbReference>
<feature type="region of interest" description="Disordered" evidence="10">
    <location>
        <begin position="1544"/>
        <end position="1572"/>
    </location>
</feature>
<dbReference type="Pfam" id="PF00069">
    <property type="entry name" value="Pkinase"/>
    <property type="match status" value="1"/>
</dbReference>
<dbReference type="Pfam" id="PF01590">
    <property type="entry name" value="GAF"/>
    <property type="match status" value="1"/>
</dbReference>
<dbReference type="SMART" id="SM00388">
    <property type="entry name" value="HisKA"/>
    <property type="match status" value="1"/>
</dbReference>
<evidence type="ECO:0000256" key="4">
    <source>
        <dbReference type="ARBA" id="ARBA00022679"/>
    </source>
</evidence>
<evidence type="ECO:0000256" key="7">
    <source>
        <dbReference type="ARBA" id="ARBA00022840"/>
    </source>
</evidence>
<dbReference type="GO" id="GO:0006950">
    <property type="term" value="P:response to stress"/>
    <property type="evidence" value="ECO:0007669"/>
    <property type="project" value="UniProtKB-ARBA"/>
</dbReference>
<dbReference type="Gene3D" id="3.30.450.40">
    <property type="match status" value="1"/>
</dbReference>
<dbReference type="EMBL" id="CCBN010000018">
    <property type="protein sequence ID" value="CDO57077.1"/>
    <property type="molecule type" value="Genomic_DNA"/>
</dbReference>
<evidence type="ECO:0000313" key="15">
    <source>
        <dbReference type="Proteomes" id="UP000242525"/>
    </source>
</evidence>
<evidence type="ECO:0000256" key="5">
    <source>
        <dbReference type="ARBA" id="ARBA00022741"/>
    </source>
</evidence>
<organism evidence="14 15">
    <name type="scientific">Geotrichum candidum</name>
    <name type="common">Oospora lactis</name>
    <name type="synonym">Dipodascus geotrichum</name>
    <dbReference type="NCBI Taxonomy" id="1173061"/>
    <lineage>
        <taxon>Eukaryota</taxon>
        <taxon>Fungi</taxon>
        <taxon>Dikarya</taxon>
        <taxon>Ascomycota</taxon>
        <taxon>Saccharomycotina</taxon>
        <taxon>Dipodascomycetes</taxon>
        <taxon>Dipodascales</taxon>
        <taxon>Dipodascaceae</taxon>
        <taxon>Geotrichum</taxon>
    </lineage>
</organism>
<dbReference type="PROSITE" id="PS50011">
    <property type="entry name" value="PROTEIN_KINASE_DOM"/>
    <property type="match status" value="1"/>
</dbReference>
<dbReference type="SMART" id="SM00387">
    <property type="entry name" value="HATPase_c"/>
    <property type="match status" value="1"/>
</dbReference>
<dbReference type="Pfam" id="PF00072">
    <property type="entry name" value="Response_reg"/>
    <property type="match status" value="1"/>
</dbReference>
<dbReference type="PANTHER" id="PTHR45339">
    <property type="entry name" value="HYBRID SIGNAL TRANSDUCTION HISTIDINE KINASE J"/>
    <property type="match status" value="1"/>
</dbReference>
<proteinExistence type="predicted"/>
<dbReference type="Pfam" id="PF02518">
    <property type="entry name" value="HATPase_c"/>
    <property type="match status" value="1"/>
</dbReference>
<reference evidence="14" key="1">
    <citation type="submission" date="2014-03" db="EMBL/GenBank/DDBJ databases">
        <authorList>
            <person name="Casaregola S."/>
        </authorList>
    </citation>
    <scope>NUCLEOTIDE SEQUENCE [LARGE SCALE GENOMIC DNA]</scope>
    <source>
        <strain evidence="14">CLIB 918</strain>
    </source>
</reference>
<dbReference type="GO" id="GO:1900445">
    <property type="term" value="P:positive regulation of filamentous growth of a population of unicellular organisms in response to biotic stimulus"/>
    <property type="evidence" value="ECO:0007669"/>
    <property type="project" value="UniProtKB-ARBA"/>
</dbReference>
<name>A0A0J9XI98_GEOCN</name>
<feature type="region of interest" description="Disordered" evidence="10">
    <location>
        <begin position="73"/>
        <end position="92"/>
    </location>
</feature>
<keyword evidence="7" id="KW-0067">ATP-binding</keyword>
<evidence type="ECO:0000256" key="8">
    <source>
        <dbReference type="ARBA" id="ARBA00023012"/>
    </source>
</evidence>
<dbReference type="GO" id="GO:0005524">
    <property type="term" value="F:ATP binding"/>
    <property type="evidence" value="ECO:0007669"/>
    <property type="project" value="UniProtKB-KW"/>
</dbReference>
<keyword evidence="6" id="KW-0418">Kinase</keyword>
<protein>
    <recommendedName>
        <fullName evidence="2">histidine kinase</fullName>
        <ecNumber evidence="2">2.7.13.3</ecNumber>
    </recommendedName>
</protein>
<dbReference type="PROSITE" id="PS50109">
    <property type="entry name" value="HIS_KIN"/>
    <property type="match status" value="1"/>
</dbReference>
<dbReference type="SMART" id="SM00448">
    <property type="entry name" value="REC"/>
    <property type="match status" value="1"/>
</dbReference>
<dbReference type="SUPFAM" id="SSF47384">
    <property type="entry name" value="Homodimeric domain of signal transducing histidine kinase"/>
    <property type="match status" value="1"/>
</dbReference>
<dbReference type="GO" id="GO:0036180">
    <property type="term" value="P:filamentous growth of a population of unicellular organisms in response to biotic stimulus"/>
    <property type="evidence" value="ECO:0007669"/>
    <property type="project" value="UniProtKB-ARBA"/>
</dbReference>
<dbReference type="SUPFAM" id="SSF55874">
    <property type="entry name" value="ATPase domain of HSP90 chaperone/DNA topoisomerase II/histidine kinase"/>
    <property type="match status" value="1"/>
</dbReference>
<dbReference type="CDD" id="cd00082">
    <property type="entry name" value="HisKA"/>
    <property type="match status" value="1"/>
</dbReference>
<dbReference type="Gene3D" id="1.10.287.130">
    <property type="match status" value="1"/>
</dbReference>
<keyword evidence="8" id="KW-0902">Two-component regulatory system</keyword>
<dbReference type="InterPro" id="IPR000719">
    <property type="entry name" value="Prot_kinase_dom"/>
</dbReference>
<dbReference type="Gene3D" id="3.40.50.2300">
    <property type="match status" value="2"/>
</dbReference>
<dbReference type="InterPro" id="IPR029016">
    <property type="entry name" value="GAF-like_dom_sf"/>
</dbReference>
<dbReference type="GO" id="GO:0097308">
    <property type="term" value="P:cellular response to farnesol"/>
    <property type="evidence" value="ECO:0007669"/>
    <property type="project" value="UniProtKB-ARBA"/>
</dbReference>
<feature type="domain" description="Response regulatory" evidence="13">
    <location>
        <begin position="2206"/>
        <end position="2340"/>
    </location>
</feature>
<sequence>MSFSTDHNTSEDLLQRPVKPTLTLPSMAMSKSLSLSSPTRLSPNSFTASASSYFALKSPLQNCINNNNSNNSLTASVSRESSSSSISNERRSISTDLVMTPALYQHQLYSQHQQAQNTQQSQLQHQHQLEIPSIPGYSTLVPIYPHYDSSISIYRSTRTATGQPVLVKVSTRGSLEDLTRIRHEWSVVFPLQEEEKKKNEEEGLAFPSLDNIKGILRPDSCMRLGSSANIVVLTFPDRNLVTLREKYINSSVSKVDDYNSSSPASITRSPAELNEIIQLIIGVLRTLEQVHSRNITHNGLTSSTILTNNDNETFLSGWDFSFPLKAEDTSRGYRKTHLTQIADYLGYVSPENTGLTNRLVDFRSDFYSIGCILYELVMGFLPFRSIDPSELSRMQVLRNPVSPSTIGPWIPEALSAIIMKLLEKNADDRYQTIKILIADLNVVSQSLKSGEPVDEDFVPAANPRVSPVFLTSQGLHGRDSELTVLKSCYNRTEERGFQFIFCLGEPGSGKTRLINELERTSISRNTFFCVSKYDPYLRGSPFYSIVTVLKDVVHQILSGSALSITQWRDNIITNLKVDLGVLFDHIPELKDLLGHDYVKMLPQPKRLGPVPRELRFKYVVKSLFSLFGGHGLTIFLDDIQWCPQTELGLFRELATFTTQNSPTDIHITFVCASTLENKRYQELVRLSKDLNLYYEEIRLSPLSYDAVEEIICSTLTAKSSSSRRSIKYVKNDLVLSTLSLGSSDTVDPQVTSLAQIVYKVTNGNPLFVNLLLVFMQQLGYIYYDNSNRVTGGKWKVNFELFDVKDIPASVTDVVITTVKNLPPKTFNILKYAACICSNSFTLEDLAVSANVSFSEAANALQYVLNLQLLLPTTIHYKFPFKDPVGTTNVELYDEEVRRVAAASTYRFYHDLVQQAVYSLIKEDEALEAHRLIGMRLLGSDPNKPQTTYKIIEIASQLKNAIPIVTEEERSIFINLNIRAGDEVYAMSDFDMAHSYFDTARLLLPDDYTASQPEFARHIFLTLVELQYNRKNYTACLELIKETLPKFPASIDKAALLRTKAKAEHGLGKPSQAISTGLQALKLLGVSIEESEEWNKEHHKMLRLGIPLSVCEIRELVNRKPCEDPAIILVQEVISILTVPLILASRPYMFKSLIYTSVLTFLDYGPTASCAFSLLSLASLFQRTGNSSNLMRAYEYSKLAILTLEYDSAVGLDFGINIYEYYALTLAIYFEPISEVIRYYDLVLSSGQTFEHHSGMLSLSYDLRPLCKFLAGESLGKIHEYFKRMRPVFLDKKDETGNLWIQLHSQAIANINNTGNPEMSALHGQFLSKNSCNMIVESTNKELKYVYYAINLSLAVIDRHKDVASDIIINHLPNLIEDVPVTIYHVLVTFYGALAIIDMDSPSEKAKEMLQHFARDLEDWTKTNPSMFSNKYLLVKAEMAKNSVNSIITLDTYEEAIKISLEWGLVHEAAIINERCGDYLQIHSKKRSLAYLKESCRLYTVWGAHNRVSQLFIKYPELSATQIYEMPRMNQSTVDLSVENMSRQNRNLSASNPGSSNSSASNPTTVNNSSKNNIIQNSSPLRWILSNLFREDSTEEKRLESLQQLSITGQEHKGTVSCGSNERGSKLVDSDAEMKMALQACLEISEAIEMDSVIMKLVQSVMKTSGADYCVFISVDEDSELYVDAVAMLNGVSMTNHVSLHSRADAPLSVVYQVISSGTPLSSQADPRQFETIYGRDHYFQNRHSQSILCMPIQNQIKTVGALYLEHQSLPTVFDQAKVELLGLYCMQAAVSLEKARLYHQMDLAKKAAEDATAEKASFLANMSHEIRTPFNALLSCSIFLLDTTLSEVQREYVEIIRSSAMLTLNIIDAILAFSKIEHGSITLDNSPFSLRECVESAIQLVAEPAATKDLELVHFNKCGEIDIIYGDVTRVRQIIINLVGNAVKFTSKGHIVVETHAEKVSSDNRYEFVISVKDTGIGIPKNAKNKIFRAFSQVDGSSRRVYGGSGLGLAISKKLAELMGGSLSFESDDNQGTTFWFDLVAVAKIDEEPSLSHLLYKGKKCLVADHHETAKAALQTELERLGFEVDLCTKTEVVNMVRNKPKGFYSLVFIDSKLMSLECEESIEIKAYSERTQIIYLTIFGGTLPTDSEKKGISAILMRPAQRSRLTQIIKSILHPSWNASEQVESATKTQDKGIISSLAIQHPLKILLAEDNPINTRVALQHLKRMGYQADHAKDGVEVLLKCANEIEKGEPMYDCVLMDVQMPKKDGIAAAQELNELYSEARNVMDRHGSRVLAPSIIALTANAAGEDRQKCLNSGMINYIAKPILPADLAAVLMGVVPLKERRRTS</sequence>
<dbReference type="SUPFAM" id="SSF52172">
    <property type="entry name" value="CheY-like"/>
    <property type="match status" value="2"/>
</dbReference>
<dbReference type="InterPro" id="IPR036097">
    <property type="entry name" value="HisK_dim/P_sf"/>
</dbReference>
<dbReference type="Pfam" id="PF25503">
    <property type="entry name" value="TPR_CHK1"/>
    <property type="match status" value="1"/>
</dbReference>
<keyword evidence="3 9" id="KW-0597">Phosphoprotein</keyword>
<dbReference type="Pfam" id="PF13191">
    <property type="entry name" value="AAA_16"/>
    <property type="match status" value="1"/>
</dbReference>
<comment type="caution">
    <text evidence="14">The sequence shown here is derived from an EMBL/GenBank/DDBJ whole genome shotgun (WGS) entry which is preliminary data.</text>
</comment>
<gene>
    <name evidence="14" type="ORF">BN980_GECA18s01990g</name>
</gene>
<dbReference type="SUPFAM" id="SSF55781">
    <property type="entry name" value="GAF domain-like"/>
    <property type="match status" value="1"/>
</dbReference>